<dbReference type="Proteomes" id="UP001161391">
    <property type="component" value="Unassembled WGS sequence"/>
</dbReference>
<dbReference type="InterPro" id="IPR001789">
    <property type="entry name" value="Sig_transdc_resp-reg_receiver"/>
</dbReference>
<protein>
    <recommendedName>
        <fullName evidence="3">Response regulatory domain-containing protein</fullName>
    </recommendedName>
</protein>
<dbReference type="SMART" id="SM00448">
    <property type="entry name" value="REC"/>
    <property type="match status" value="1"/>
</dbReference>
<evidence type="ECO:0000256" key="1">
    <source>
        <dbReference type="ARBA" id="ARBA00022553"/>
    </source>
</evidence>
<name>A0ABQ5V4Q3_9PROT</name>
<dbReference type="PANTHER" id="PTHR44591">
    <property type="entry name" value="STRESS RESPONSE REGULATOR PROTEIN 1"/>
    <property type="match status" value="1"/>
</dbReference>
<evidence type="ECO:0000259" key="3">
    <source>
        <dbReference type="PROSITE" id="PS50110"/>
    </source>
</evidence>
<dbReference type="PANTHER" id="PTHR44591:SF3">
    <property type="entry name" value="RESPONSE REGULATORY DOMAIN-CONTAINING PROTEIN"/>
    <property type="match status" value="1"/>
</dbReference>
<sequence>MTDGPLNTATDTLLIVDDIAPIRELYRDVAEDSGYAVLEAECPSSMSAALEGSTPTLILLDLTLPEADGLELLRDLARVEFSGPIILASGQDQEMIATAQRFGCMLGLDLPQTLTKPISVKTIATLLDDFRQETDSAQQQKAL</sequence>
<evidence type="ECO:0000313" key="5">
    <source>
        <dbReference type="Proteomes" id="UP001161391"/>
    </source>
</evidence>
<dbReference type="Pfam" id="PF00072">
    <property type="entry name" value="Response_reg"/>
    <property type="match status" value="1"/>
</dbReference>
<proteinExistence type="predicted"/>
<organism evidence="4 5">
    <name type="scientific">Algimonas ampicilliniresistens</name>
    <dbReference type="NCBI Taxonomy" id="1298735"/>
    <lineage>
        <taxon>Bacteria</taxon>
        <taxon>Pseudomonadati</taxon>
        <taxon>Pseudomonadota</taxon>
        <taxon>Alphaproteobacteria</taxon>
        <taxon>Maricaulales</taxon>
        <taxon>Robiginitomaculaceae</taxon>
        <taxon>Algimonas</taxon>
    </lineage>
</organism>
<dbReference type="InterPro" id="IPR050595">
    <property type="entry name" value="Bact_response_regulator"/>
</dbReference>
<comment type="caution">
    <text evidence="4">The sequence shown here is derived from an EMBL/GenBank/DDBJ whole genome shotgun (WGS) entry which is preliminary data.</text>
</comment>
<dbReference type="EMBL" id="BSNK01000001">
    <property type="protein sequence ID" value="GLQ22519.1"/>
    <property type="molecule type" value="Genomic_DNA"/>
</dbReference>
<keyword evidence="1 2" id="KW-0597">Phosphoprotein</keyword>
<dbReference type="PROSITE" id="PS50110">
    <property type="entry name" value="RESPONSE_REGULATORY"/>
    <property type="match status" value="1"/>
</dbReference>
<dbReference type="SUPFAM" id="SSF52172">
    <property type="entry name" value="CheY-like"/>
    <property type="match status" value="1"/>
</dbReference>
<evidence type="ECO:0000256" key="2">
    <source>
        <dbReference type="PROSITE-ProRule" id="PRU00169"/>
    </source>
</evidence>
<dbReference type="RefSeq" id="WP_284386970.1">
    <property type="nucleotide sequence ID" value="NZ_BSNK01000001.1"/>
</dbReference>
<keyword evidence="5" id="KW-1185">Reference proteome</keyword>
<dbReference type="InterPro" id="IPR011006">
    <property type="entry name" value="CheY-like_superfamily"/>
</dbReference>
<feature type="domain" description="Response regulatory" evidence="3">
    <location>
        <begin position="12"/>
        <end position="131"/>
    </location>
</feature>
<dbReference type="Gene3D" id="3.40.50.2300">
    <property type="match status" value="1"/>
</dbReference>
<reference evidence="4" key="1">
    <citation type="journal article" date="2014" name="Int. J. Syst. Evol. Microbiol.">
        <title>Complete genome of a new Firmicutes species belonging to the dominant human colonic microbiota ('Ruminococcus bicirculans') reveals two chromosomes and a selective capacity to utilize plant glucans.</title>
        <authorList>
            <consortium name="NISC Comparative Sequencing Program"/>
            <person name="Wegmann U."/>
            <person name="Louis P."/>
            <person name="Goesmann A."/>
            <person name="Henrissat B."/>
            <person name="Duncan S.H."/>
            <person name="Flint H.J."/>
        </authorList>
    </citation>
    <scope>NUCLEOTIDE SEQUENCE</scope>
    <source>
        <strain evidence="4">NBRC 108219</strain>
    </source>
</reference>
<reference evidence="4" key="2">
    <citation type="submission" date="2023-01" db="EMBL/GenBank/DDBJ databases">
        <title>Draft genome sequence of Algimonas ampicilliniresistens strain NBRC 108219.</title>
        <authorList>
            <person name="Sun Q."/>
            <person name="Mori K."/>
        </authorList>
    </citation>
    <scope>NUCLEOTIDE SEQUENCE</scope>
    <source>
        <strain evidence="4">NBRC 108219</strain>
    </source>
</reference>
<feature type="modified residue" description="4-aspartylphosphate" evidence="2">
    <location>
        <position position="61"/>
    </location>
</feature>
<evidence type="ECO:0000313" key="4">
    <source>
        <dbReference type="EMBL" id="GLQ22519.1"/>
    </source>
</evidence>
<gene>
    <name evidence="4" type="ORF">GCM10007853_03930</name>
</gene>
<accession>A0ABQ5V4Q3</accession>